<dbReference type="EMBL" id="JBFXLS010000023">
    <property type="protein sequence ID" value="KAL2827771.1"/>
    <property type="molecule type" value="Genomic_DNA"/>
</dbReference>
<gene>
    <name evidence="2" type="ORF">BDW59DRAFT_160079</name>
</gene>
<reference evidence="2 3" key="1">
    <citation type="submission" date="2024-07" db="EMBL/GenBank/DDBJ databases">
        <title>Section-level genome sequencing and comparative genomics of Aspergillus sections Usti and Cavernicolus.</title>
        <authorList>
            <consortium name="Lawrence Berkeley National Laboratory"/>
            <person name="Nybo J.L."/>
            <person name="Vesth T.C."/>
            <person name="Theobald S."/>
            <person name="Frisvad J.C."/>
            <person name="Larsen T.O."/>
            <person name="Kjaerboelling I."/>
            <person name="Rothschild-Mancinelli K."/>
            <person name="Lyhne E.K."/>
            <person name="Kogle M.E."/>
            <person name="Barry K."/>
            <person name="Clum A."/>
            <person name="Na H."/>
            <person name="Ledsgaard L."/>
            <person name="Lin J."/>
            <person name="Lipzen A."/>
            <person name="Kuo A."/>
            <person name="Riley R."/>
            <person name="Mondo S."/>
            <person name="LaButti K."/>
            <person name="Haridas S."/>
            <person name="Pangalinan J."/>
            <person name="Salamov A.A."/>
            <person name="Simmons B.A."/>
            <person name="Magnuson J.K."/>
            <person name="Chen J."/>
            <person name="Drula E."/>
            <person name="Henrissat B."/>
            <person name="Wiebenga A."/>
            <person name="Lubbers R.J."/>
            <person name="Gomes A.C."/>
            <person name="Makela M.R."/>
            <person name="Stajich J."/>
            <person name="Grigoriev I.V."/>
            <person name="Mortensen U.H."/>
            <person name="De vries R.P."/>
            <person name="Baker S.E."/>
            <person name="Andersen M.R."/>
        </authorList>
    </citation>
    <scope>NUCLEOTIDE SEQUENCE [LARGE SCALE GENOMIC DNA]</scope>
    <source>
        <strain evidence="2 3">CBS 600.67</strain>
    </source>
</reference>
<evidence type="ECO:0000313" key="3">
    <source>
        <dbReference type="Proteomes" id="UP001610335"/>
    </source>
</evidence>
<evidence type="ECO:0000256" key="1">
    <source>
        <dbReference type="SAM" id="SignalP"/>
    </source>
</evidence>
<protein>
    <submittedName>
        <fullName evidence="2">Uncharacterized protein</fullName>
    </submittedName>
</protein>
<feature type="chain" id="PRO_5046460802" evidence="1">
    <location>
        <begin position="27"/>
        <end position="348"/>
    </location>
</feature>
<accession>A0ABR4IJ57</accession>
<proteinExistence type="predicted"/>
<keyword evidence="1" id="KW-0732">Signal</keyword>
<evidence type="ECO:0000313" key="2">
    <source>
        <dbReference type="EMBL" id="KAL2827771.1"/>
    </source>
</evidence>
<organism evidence="2 3">
    <name type="scientific">Aspergillus cavernicola</name>
    <dbReference type="NCBI Taxonomy" id="176166"/>
    <lineage>
        <taxon>Eukaryota</taxon>
        <taxon>Fungi</taxon>
        <taxon>Dikarya</taxon>
        <taxon>Ascomycota</taxon>
        <taxon>Pezizomycotina</taxon>
        <taxon>Eurotiomycetes</taxon>
        <taxon>Eurotiomycetidae</taxon>
        <taxon>Eurotiales</taxon>
        <taxon>Aspergillaceae</taxon>
        <taxon>Aspergillus</taxon>
        <taxon>Aspergillus subgen. Nidulantes</taxon>
    </lineage>
</organism>
<name>A0ABR4IJ57_9EURO</name>
<keyword evidence="3" id="KW-1185">Reference proteome</keyword>
<feature type="signal peptide" evidence="1">
    <location>
        <begin position="1"/>
        <end position="26"/>
    </location>
</feature>
<dbReference type="Proteomes" id="UP001610335">
    <property type="component" value="Unassembled WGS sequence"/>
</dbReference>
<comment type="caution">
    <text evidence="2">The sequence shown here is derived from an EMBL/GenBank/DDBJ whole genome shotgun (WGS) entry which is preliminary data.</text>
</comment>
<sequence length="348" mass="38341">MAVLNWQSYFTLLLLHLLSLSSLSTARVEYSYNTPENALNTTFSTLHLQTRQNDGCTPQPNCSPSTCSDSVCNLTRKKKRSLPVVSIGSTSNTTKLDLDSNLNTGSELVKRVLRPVRQNGINSYLERQNGNGNLVNLCPADAGGYGTPSYCVQYRFTDEDIPIDPDTGQMLIGTGNTELTGCTVLTVASSRGVYMCHFWQDVNYPNEGATGRPDRPALGFQPVLNMLRGEGDRRWAVGPAIDTSLFVGEGANTWAFICTPRAGANLDDPTSYHYVSQQQQLVALLTNLIPGIGIVNYNYYWVLPYTQYYQGVALFEYDQDADGQGNSDWRLWLEASNELATTLGQNPG</sequence>